<evidence type="ECO:0000256" key="1">
    <source>
        <dbReference type="SAM" id="Phobius"/>
    </source>
</evidence>
<evidence type="ECO:0000313" key="3">
    <source>
        <dbReference type="Proteomes" id="UP000193487"/>
    </source>
</evidence>
<sequence length="90" mass="10181">MSWVLAAASLGLLIGLVVRSAARRSGRDPAHGARRVQITQYWFLAMMAVILTIEVINSSRLRYLNIAILAFIPVALAFDWFRARRRRAAR</sequence>
<evidence type="ECO:0000313" key="2">
    <source>
        <dbReference type="EMBL" id="ORW02475.1"/>
    </source>
</evidence>
<gene>
    <name evidence="2" type="ORF">AWC14_06995</name>
</gene>
<feature type="transmembrane region" description="Helical" evidence="1">
    <location>
        <begin position="38"/>
        <end position="56"/>
    </location>
</feature>
<organism evidence="2 3">
    <name type="scientific">Mycobacterium kyorinense</name>
    <dbReference type="NCBI Taxonomy" id="487514"/>
    <lineage>
        <taxon>Bacteria</taxon>
        <taxon>Bacillati</taxon>
        <taxon>Actinomycetota</taxon>
        <taxon>Actinomycetes</taxon>
        <taxon>Mycobacteriales</taxon>
        <taxon>Mycobacteriaceae</taxon>
        <taxon>Mycobacterium</taxon>
    </lineage>
</organism>
<proteinExistence type="predicted"/>
<comment type="caution">
    <text evidence="2">The sequence shown here is derived from an EMBL/GenBank/DDBJ whole genome shotgun (WGS) entry which is preliminary data.</text>
</comment>
<protein>
    <submittedName>
        <fullName evidence="2">Uncharacterized protein</fullName>
    </submittedName>
</protein>
<dbReference type="AlphaFoldDB" id="A0A1X1XUD0"/>
<reference evidence="2 3" key="1">
    <citation type="submission" date="2016-01" db="EMBL/GenBank/DDBJ databases">
        <title>The new phylogeny of the genus Mycobacterium.</title>
        <authorList>
            <person name="Tarcisio F."/>
            <person name="Conor M."/>
            <person name="Antonella G."/>
            <person name="Elisabetta G."/>
            <person name="Giulia F.S."/>
            <person name="Sara T."/>
            <person name="Anna F."/>
            <person name="Clotilde B."/>
            <person name="Roberto B."/>
            <person name="Veronica D.S."/>
            <person name="Fabio R."/>
            <person name="Monica P."/>
            <person name="Olivier J."/>
            <person name="Enrico T."/>
            <person name="Nicola S."/>
        </authorList>
    </citation>
    <scope>NUCLEOTIDE SEQUENCE [LARGE SCALE GENOMIC DNA]</scope>
    <source>
        <strain evidence="2 3">DSM 45166</strain>
    </source>
</reference>
<keyword evidence="3" id="KW-1185">Reference proteome</keyword>
<dbReference type="Proteomes" id="UP000193487">
    <property type="component" value="Unassembled WGS sequence"/>
</dbReference>
<dbReference type="EMBL" id="LQPE01000133">
    <property type="protein sequence ID" value="ORW02475.1"/>
    <property type="molecule type" value="Genomic_DNA"/>
</dbReference>
<keyword evidence="1" id="KW-0472">Membrane</keyword>
<feature type="transmembrane region" description="Helical" evidence="1">
    <location>
        <begin position="63"/>
        <end position="81"/>
    </location>
</feature>
<keyword evidence="1" id="KW-0812">Transmembrane</keyword>
<name>A0A1X1XUD0_9MYCO</name>
<keyword evidence="1" id="KW-1133">Transmembrane helix</keyword>
<accession>A0A1X1XUD0</accession>